<feature type="transmembrane region" description="Helical" evidence="1">
    <location>
        <begin position="295"/>
        <end position="316"/>
    </location>
</feature>
<dbReference type="Proteomes" id="UP000192796">
    <property type="component" value="Unassembled WGS sequence"/>
</dbReference>
<dbReference type="RefSeq" id="WP_158085128.1">
    <property type="nucleotide sequence ID" value="NZ_LVYD01000002.1"/>
</dbReference>
<feature type="transmembrane region" description="Helical" evidence="1">
    <location>
        <begin position="253"/>
        <end position="275"/>
    </location>
</feature>
<evidence type="ECO:0000256" key="1">
    <source>
        <dbReference type="SAM" id="Phobius"/>
    </source>
</evidence>
<dbReference type="Pfam" id="PF11188">
    <property type="entry name" value="DUF2975"/>
    <property type="match status" value="1"/>
</dbReference>
<reference evidence="2 3" key="1">
    <citation type="submission" date="2016-03" db="EMBL/GenBank/DDBJ databases">
        <title>Niastella vici sp. nov., isolated from farmland soil.</title>
        <authorList>
            <person name="Chen L."/>
            <person name="Wang D."/>
            <person name="Yang S."/>
            <person name="Wang G."/>
        </authorList>
    </citation>
    <scope>NUCLEOTIDE SEQUENCE [LARGE SCALE GENOMIC DNA]</scope>
    <source>
        <strain evidence="2 3">DJ57</strain>
    </source>
</reference>
<keyword evidence="1" id="KW-0812">Transmembrane</keyword>
<comment type="caution">
    <text evidence="2">The sequence shown here is derived from an EMBL/GenBank/DDBJ whole genome shotgun (WGS) entry which is preliminary data.</text>
</comment>
<dbReference type="InterPro" id="IPR021354">
    <property type="entry name" value="DUF2975"/>
</dbReference>
<sequence>MRKRSRSVLALVVTGIVITWFILTFWGTTTSNENFSGRVTTDIYLTYDDDTAFGGLFANPAPVNDSLPHYLYQHLADSIKRMNEERQLENRGVSMEGGWAFGSLGMYTLHTPITSLEEKIRIKHITDRLDSLTIAANNKIARLTNEDSIRRIKDQLRDTTAYFNRMLNQRVPMPDNLHYLSLQGYSLPESTKFFVQNGTYNLAYLKIDSVKQSHSDTWRYGHYERKQIPVRYSAENKMLFIPVSAQLYKVLSIAGPLASCLLVAAGCYFFLGFPLQILINISRGNAFDDKNVRRLNLMALALLIATVGTILSPYIIRLCFWKMIPDDFIFPGIWSKVAAKTQLFIAVVVIYITGKAFQKGNKLQKEQDLTI</sequence>
<feature type="transmembrane region" description="Helical" evidence="1">
    <location>
        <begin position="7"/>
        <end position="26"/>
    </location>
</feature>
<protein>
    <recommendedName>
        <fullName evidence="4">DUF2975 domain-containing protein</fullName>
    </recommendedName>
</protein>
<gene>
    <name evidence="2" type="ORF">A3860_12255</name>
</gene>
<organism evidence="2 3">
    <name type="scientific">Niastella vici</name>
    <dbReference type="NCBI Taxonomy" id="1703345"/>
    <lineage>
        <taxon>Bacteria</taxon>
        <taxon>Pseudomonadati</taxon>
        <taxon>Bacteroidota</taxon>
        <taxon>Chitinophagia</taxon>
        <taxon>Chitinophagales</taxon>
        <taxon>Chitinophagaceae</taxon>
        <taxon>Niastella</taxon>
    </lineage>
</organism>
<evidence type="ECO:0008006" key="4">
    <source>
        <dbReference type="Google" id="ProtNLM"/>
    </source>
</evidence>
<dbReference type="AlphaFoldDB" id="A0A1V9G6S1"/>
<accession>A0A1V9G6S1</accession>
<dbReference type="EMBL" id="LVYD01000002">
    <property type="protein sequence ID" value="OQP66270.1"/>
    <property type="molecule type" value="Genomic_DNA"/>
</dbReference>
<evidence type="ECO:0000313" key="2">
    <source>
        <dbReference type="EMBL" id="OQP66270.1"/>
    </source>
</evidence>
<dbReference type="STRING" id="1703345.A3860_12255"/>
<name>A0A1V9G6S1_9BACT</name>
<keyword evidence="1" id="KW-1133">Transmembrane helix</keyword>
<keyword evidence="3" id="KW-1185">Reference proteome</keyword>
<dbReference type="OrthoDB" id="672524at2"/>
<proteinExistence type="predicted"/>
<keyword evidence="1" id="KW-0472">Membrane</keyword>
<evidence type="ECO:0000313" key="3">
    <source>
        <dbReference type="Proteomes" id="UP000192796"/>
    </source>
</evidence>
<feature type="transmembrane region" description="Helical" evidence="1">
    <location>
        <begin position="328"/>
        <end position="352"/>
    </location>
</feature>